<dbReference type="InterPro" id="IPR014862">
    <property type="entry name" value="TrwC"/>
</dbReference>
<protein>
    <submittedName>
        <fullName evidence="3">Relaxase domain-containing protein</fullName>
    </submittedName>
</protein>
<dbReference type="NCBIfam" id="NF041492">
    <property type="entry name" value="MobF"/>
    <property type="match status" value="1"/>
</dbReference>
<sequence length="1881" mass="206059">MTATVHKLSAGDGFEYYLRQTAAHDVSERGRNSLADYYSVKGESPGVWMGSGLSEFDSIAAGDAVTEPQMRALFGLGRHPDAEAIEDRVYAEQLDAGAKPKDARRAALAESQLGQPFRIFTEASEFRRRCAEEFTDYNLDQGERWNAPIPDEVRAEIRTRVARELFCAEFDRPPLNDRELSGWVARNSRNATTAVAGFDVCFSPVKSISVLWAIAPRAIAEKIERAHRMAVSDALAFLEAHAAYTRLGANGVAQVDTRGLVATAFEHRDSRAGDPDLHTHVVISTKVRTREGGLWRALDARMLYRVLVTASEIYNTRSEHYVNAFAGPEFADRGDGDPDKRPIREIVGVAEALRELWSRRDAAIEARLAELARHFHTEWGREPTTVEMLKLSERATLDTRPAKHQLRSLADQRAIWWQEAVELLGGEAAVAEMIWNACHPRPVQRVRVSPEWVAGAADRVIDVVSRKRSVWQVTHVRSEVERQIRGQVTADEWEQAAAAVMEAALSPSRSIARTQPDRFDEPRLLRRADGTSVYTVAESQQYTSAVVLAAEHRLVAAAQTTGGRTVADVAVDVALLEFAANNDGRELNAGQVALVREFATSGRRLQVAIAPAGTGKTVAMRVLVRAWMGEGGTVLGLAPTAASAAVLEGEIAAGVPVVTIDKLAYILTHLTPETSGRVHVPAWVHAIGAGTLVIIDEAAKASTRQLDLVVDFLLRRGAVVRAIGDDRQLASITAGGVLRDIADIAGAVTLSRVMRFTDPAEAAATLAVREGDPSVIAFYADRNRLHIGTLDTVIDAAYTAWAADRAAGLDAVMLAPTREIVAVLNQRARADRLAAMTTEIEPEVELSDGLKASAGDVICTRRNNPLLRISGTDYVRNGYRWQVIEARSDGSIVAAHLDCGRHVLLPRDYVLKEVTLGWATTIDSAQGITADVGHSVLTGSETRAQLYVAISRGRRRNDIYAQTAVDLAHNLLSERALHPPTVVDILTEVLSRDTTQRSATTSHRETFAPATRLAHAADAYTHALGAAAEHLAGPEVMCRIDSEASQLFPGLTDYGGWPALRQHLAIIAISAGEDGHPCDPLERLAAAVAERDFDGVRDPAAVLDWRLDRTGTHSSGSGPLPWLTGIPDALRDDPEFGPYLTARARLVSDLATHVGHQSEAWTAATAPAWSRPLQTQSFTGNPSVVGDLAVWRAARRIDDADHRPTGPRLPDFGITGRHQRVLDERVTALAGELTDTLGKWLPAVDDIDPRVAEDPFWPVLANRLDLAHRSGIDVPALLHSAAERGPLPDEQPTAALWWRLAGDLDLGVLDTDYRHTDPLRPSWITDVEDILGPDLTALAQADPTWPRLVAAVESADPTRWTPRSLLSTASELLLDASDPADRPRPDHYVTALAWRITAITRHHLNLHRAAAELPEEEPTHPDEDEEYAARQGCPPDIEYRGAHPLDAPDPRAPHLPIDTDADYLASLEALAPPGDSPAVDAERSLDSEFSDEDDTSWELPVDPATILDHRELPSDERATVLRAEHDDYARTYRDLFIAYHCGAGRHLQAMQAYLDQLRARRDEQRPYLLAAREAHADWIAADREAAAYRTRIDELTTRIQDKDRDTDLVDLDALLAAIPDPAARTRFAEQIADLRAPPPTDSDVLDLYMATICADSAAEAANRAKTLSDNAFHDLLEAAGLTGVVTAETVETARLTADDLDLAELNQARFRYQWKLAQLQRFGVEPTTPLDLPARSEFHTVGTTSPAIHDTAPTPGHVEPNPDQELRHFTDSELDQRIRDLTTQLALATATDAALFRWTRTSTPDFDQQLHRHRLAADIERRRHVLAAGHAELQRRCDLPADQRAAEDDVREIREDRAIRPDNAVGPESATGAAVSEGIEL</sequence>
<dbReference type="EMBL" id="JABELX010000009">
    <property type="protein sequence ID" value="NNH72959.1"/>
    <property type="molecule type" value="Genomic_DNA"/>
</dbReference>
<name>A0A849CD01_9NOCA</name>
<feature type="domain" description="TrwC relaxase" evidence="2">
    <location>
        <begin position="10"/>
        <end position="422"/>
    </location>
</feature>
<evidence type="ECO:0000256" key="1">
    <source>
        <dbReference type="SAM" id="MobiDB-lite"/>
    </source>
</evidence>
<keyword evidence="4" id="KW-1185">Reference proteome</keyword>
<dbReference type="Pfam" id="PF13604">
    <property type="entry name" value="AAA_30"/>
    <property type="match status" value="1"/>
</dbReference>
<dbReference type="Gene3D" id="3.40.50.300">
    <property type="entry name" value="P-loop containing nucleotide triphosphate hydrolases"/>
    <property type="match status" value="2"/>
</dbReference>
<proteinExistence type="predicted"/>
<feature type="region of interest" description="Disordered" evidence="1">
    <location>
        <begin position="1861"/>
        <end position="1881"/>
    </location>
</feature>
<evidence type="ECO:0000259" key="2">
    <source>
        <dbReference type="Pfam" id="PF08751"/>
    </source>
</evidence>
<evidence type="ECO:0000313" key="3">
    <source>
        <dbReference type="EMBL" id="NNH72959.1"/>
    </source>
</evidence>
<dbReference type="RefSeq" id="WP_084521661.1">
    <property type="nucleotide sequence ID" value="NZ_JABELX010000009.1"/>
</dbReference>
<dbReference type="Pfam" id="PF08751">
    <property type="entry name" value="TrwC"/>
    <property type="match status" value="1"/>
</dbReference>
<organism evidence="3 4">
    <name type="scientific">Nocardia uniformis</name>
    <dbReference type="NCBI Taxonomy" id="53432"/>
    <lineage>
        <taxon>Bacteria</taxon>
        <taxon>Bacillati</taxon>
        <taxon>Actinomycetota</taxon>
        <taxon>Actinomycetes</taxon>
        <taxon>Mycobacteriales</taxon>
        <taxon>Nocardiaceae</taxon>
        <taxon>Nocardia</taxon>
    </lineage>
</organism>
<dbReference type="SUPFAM" id="SSF52540">
    <property type="entry name" value="P-loop containing nucleoside triphosphate hydrolases"/>
    <property type="match status" value="2"/>
</dbReference>
<dbReference type="Proteomes" id="UP000586827">
    <property type="component" value="Unassembled WGS sequence"/>
</dbReference>
<gene>
    <name evidence="3" type="ORF">HLB23_24385</name>
</gene>
<dbReference type="InterPro" id="IPR027417">
    <property type="entry name" value="P-loop_NTPase"/>
</dbReference>
<feature type="compositionally biased region" description="Basic and acidic residues" evidence="1">
    <location>
        <begin position="1437"/>
        <end position="1452"/>
    </location>
</feature>
<evidence type="ECO:0000313" key="4">
    <source>
        <dbReference type="Proteomes" id="UP000586827"/>
    </source>
</evidence>
<comment type="caution">
    <text evidence="3">The sequence shown here is derived from an EMBL/GenBank/DDBJ whole genome shotgun (WGS) entry which is preliminary data.</text>
</comment>
<dbReference type="CDD" id="cd18809">
    <property type="entry name" value="SF1_C_RecD"/>
    <property type="match status" value="1"/>
</dbReference>
<dbReference type="Gene3D" id="2.30.30.940">
    <property type="match status" value="1"/>
</dbReference>
<feature type="region of interest" description="Disordered" evidence="1">
    <location>
        <begin position="1433"/>
        <end position="1456"/>
    </location>
</feature>
<accession>A0A849CD01</accession>
<dbReference type="SUPFAM" id="SSF55464">
    <property type="entry name" value="Origin of replication-binding domain, RBD-like"/>
    <property type="match status" value="1"/>
</dbReference>
<reference evidence="3 4" key="1">
    <citation type="submission" date="2020-05" db="EMBL/GenBank/DDBJ databases">
        <title>MicrobeNet Type strains.</title>
        <authorList>
            <person name="Nicholson A.C."/>
        </authorList>
    </citation>
    <scope>NUCLEOTIDE SEQUENCE [LARGE SCALE GENOMIC DNA]</scope>
    <source>
        <strain evidence="3 4">JCM 3224</strain>
    </source>
</reference>
<feature type="region of interest" description="Disordered" evidence="1">
    <location>
        <begin position="1470"/>
        <end position="1499"/>
    </location>
</feature>